<dbReference type="PANTHER" id="PTHR48228">
    <property type="entry name" value="SUCCINYL-COA--D-CITRAMALATE COA-TRANSFERASE"/>
    <property type="match status" value="1"/>
</dbReference>
<dbReference type="Pfam" id="PF02515">
    <property type="entry name" value="CoA_transf_3"/>
    <property type="match status" value="1"/>
</dbReference>
<keyword evidence="3" id="KW-1185">Reference proteome</keyword>
<dbReference type="PANTHER" id="PTHR48228:SF6">
    <property type="entry name" value="L-CARNITINE COA-TRANSFERASE"/>
    <property type="match status" value="1"/>
</dbReference>
<dbReference type="Gene3D" id="3.40.50.10540">
    <property type="entry name" value="Crotonobetainyl-coa:carnitine coa-transferase, domain 1"/>
    <property type="match status" value="1"/>
</dbReference>
<organism evidence="2 3">
    <name type="scientific">Sphingopyxis lindanitolerans</name>
    <dbReference type="NCBI Taxonomy" id="2054227"/>
    <lineage>
        <taxon>Bacteria</taxon>
        <taxon>Pseudomonadati</taxon>
        <taxon>Pseudomonadota</taxon>
        <taxon>Alphaproteobacteria</taxon>
        <taxon>Sphingomonadales</taxon>
        <taxon>Sphingomonadaceae</taxon>
        <taxon>Sphingopyxis</taxon>
    </lineage>
</organism>
<dbReference type="InterPro" id="IPR023606">
    <property type="entry name" value="CoA-Trfase_III_dom_1_sf"/>
</dbReference>
<accession>A0A2S8B1L8</accession>
<reference evidence="3" key="1">
    <citation type="submission" date="2017-11" db="EMBL/GenBank/DDBJ databases">
        <title>The complete genome sequence of Sphingopyxis pomeranensis sp. nov. strain WS5A3p.</title>
        <authorList>
            <person name="Kaminski M.A."/>
        </authorList>
    </citation>
    <scope>NUCLEOTIDE SEQUENCE [LARGE SCALE GENOMIC DNA]</scope>
    <source>
        <strain evidence="3">WS5A3p</strain>
    </source>
</reference>
<sequence length="385" mass="41006">MSDLPLPLAGVRVLDFGRYIAGPYCAALLADYGADVIRIEKEAGSEDRFVMPVADNGDGALFLQMNRNKRGMAYDPTSARGREITRKLVETADIVVANLPDRTLERMGLDYPQLCTIKPDIILVTMSAFGTQGPWKDRVGFDSIGQAMCGAAYLSGSSAGPARTQVSWVDFSTAVHCAYGAVLAIMQRRASGRGQHVQGSLLASAINGTNAQVIEQELAARNRPPLGSEAAGAAPIGFFETRGGWIVVHVVGQPIFDRLARLLGRDDWPADPAFASDLLRGDNREPILAVMRQWCAARMRDDALSALSTARIPAGPVLAPGDILANEQVAAADLFHFRKVGDAAAMAPIARAPLWMSGANADCRSAPSLGADTLELLAELGMETS</sequence>
<gene>
    <name evidence="2" type="ORF">CVO77_14690</name>
</gene>
<dbReference type="OrthoDB" id="5720311at2"/>
<dbReference type="InterPro" id="IPR044855">
    <property type="entry name" value="CoA-Trfase_III_dom3_sf"/>
</dbReference>
<proteinExistence type="predicted"/>
<keyword evidence="1 2" id="KW-0808">Transferase</keyword>
<comment type="caution">
    <text evidence="2">The sequence shown here is derived from an EMBL/GenBank/DDBJ whole genome shotgun (WGS) entry which is preliminary data.</text>
</comment>
<dbReference type="GO" id="GO:0016740">
    <property type="term" value="F:transferase activity"/>
    <property type="evidence" value="ECO:0007669"/>
    <property type="project" value="UniProtKB-KW"/>
</dbReference>
<evidence type="ECO:0000313" key="2">
    <source>
        <dbReference type="EMBL" id="PQM26304.1"/>
    </source>
</evidence>
<protein>
    <submittedName>
        <fullName evidence="2">CoA transferase</fullName>
    </submittedName>
</protein>
<dbReference type="RefSeq" id="WP_105999681.1">
    <property type="nucleotide sequence ID" value="NZ_CM009578.1"/>
</dbReference>
<dbReference type="Gene3D" id="3.30.1540.10">
    <property type="entry name" value="formyl-coa transferase, domain 3"/>
    <property type="match status" value="1"/>
</dbReference>
<dbReference type="InterPro" id="IPR003673">
    <property type="entry name" value="CoA-Trfase_fam_III"/>
</dbReference>
<dbReference type="AlphaFoldDB" id="A0A2S8B1L8"/>
<dbReference type="InterPro" id="IPR050509">
    <property type="entry name" value="CoA-transferase_III"/>
</dbReference>
<evidence type="ECO:0000313" key="3">
    <source>
        <dbReference type="Proteomes" id="UP000238954"/>
    </source>
</evidence>
<name>A0A2S8B1L8_9SPHN</name>
<evidence type="ECO:0000256" key="1">
    <source>
        <dbReference type="ARBA" id="ARBA00022679"/>
    </source>
</evidence>
<dbReference type="EMBL" id="PHFW01000003">
    <property type="protein sequence ID" value="PQM26304.1"/>
    <property type="molecule type" value="Genomic_DNA"/>
</dbReference>
<dbReference type="SUPFAM" id="SSF89796">
    <property type="entry name" value="CoA-transferase family III (CaiB/BaiF)"/>
    <property type="match status" value="1"/>
</dbReference>
<dbReference type="Proteomes" id="UP000238954">
    <property type="component" value="Chromosome"/>
</dbReference>